<dbReference type="KEGG" id="caml:H6X83_08405"/>
<accession>A0A7G9WE74</accession>
<proteinExistence type="predicted"/>
<dbReference type="RefSeq" id="WP_212506053.1">
    <property type="nucleotide sequence ID" value="NZ_CP060696.1"/>
</dbReference>
<reference evidence="1 2" key="1">
    <citation type="submission" date="2020-08" db="EMBL/GenBank/DDBJ databases">
        <authorList>
            <person name="Ren C."/>
            <person name="Gu Y."/>
            <person name="Xu Y."/>
        </authorList>
    </citation>
    <scope>NUCLEOTIDE SEQUENCE [LARGE SCALE GENOMIC DNA]</scope>
    <source>
        <strain evidence="1 2">LBM18003</strain>
    </source>
</reference>
<keyword evidence="2" id="KW-1185">Reference proteome</keyword>
<dbReference type="EMBL" id="CP060696">
    <property type="protein sequence ID" value="QNO16986.1"/>
    <property type="molecule type" value="Genomic_DNA"/>
</dbReference>
<evidence type="ECO:0000313" key="1">
    <source>
        <dbReference type="EMBL" id="QNO16986.1"/>
    </source>
</evidence>
<dbReference type="Proteomes" id="UP000516046">
    <property type="component" value="Chromosome"/>
</dbReference>
<evidence type="ECO:0000313" key="2">
    <source>
        <dbReference type="Proteomes" id="UP000516046"/>
    </source>
</evidence>
<sequence length="61" mass="7161">MEQPTKAYRDLFTLMREEPAAKAYFEELPAEVKEEMSTHAFRVNSLQDMRTCADSFTRQIT</sequence>
<dbReference type="AlphaFoldDB" id="A0A7G9WE74"/>
<gene>
    <name evidence="1" type="ORF">H6X83_08405</name>
</gene>
<organism evidence="1 2">
    <name type="scientific">Caproicibacterium amylolyticum</name>
    <dbReference type="NCBI Taxonomy" id="2766537"/>
    <lineage>
        <taxon>Bacteria</taxon>
        <taxon>Bacillati</taxon>
        <taxon>Bacillota</taxon>
        <taxon>Clostridia</taxon>
        <taxon>Eubacteriales</taxon>
        <taxon>Oscillospiraceae</taxon>
        <taxon>Caproicibacterium</taxon>
    </lineage>
</organism>
<protein>
    <submittedName>
        <fullName evidence="1">Uncharacterized protein</fullName>
    </submittedName>
</protein>
<name>A0A7G9WE74_9FIRM</name>